<sequence>MSSSAVTPPLPSHHHPLPFAPRLVFEQEAGRSGVQHLEQIGERRASPCRQSTSSASPAAAGPPSPPRRRQPRDLVFLAEVAADGSRARPRFLASPLSGAATSLPSLATRSGWRDPTTSGSSRSSPSPATTVSPLDPAMPVVVFKQENGVVRRRADRPGELPVGHRSWPHADAGRRPPNVYPTLACSFS</sequence>
<feature type="region of interest" description="Disordered" evidence="1">
    <location>
        <begin position="1"/>
        <end position="75"/>
    </location>
</feature>
<keyword evidence="3" id="KW-1185">Reference proteome</keyword>
<evidence type="ECO:0000313" key="3">
    <source>
        <dbReference type="Proteomes" id="UP000479710"/>
    </source>
</evidence>
<accession>A0A6G1DSN1</accession>
<reference evidence="2 3" key="1">
    <citation type="submission" date="2019-11" db="EMBL/GenBank/DDBJ databases">
        <title>Whole genome sequence of Oryza granulata.</title>
        <authorList>
            <person name="Li W."/>
        </authorList>
    </citation>
    <scope>NUCLEOTIDE SEQUENCE [LARGE SCALE GENOMIC DNA]</scope>
    <source>
        <strain evidence="3">cv. Menghai</strain>
        <tissue evidence="2">Leaf</tissue>
    </source>
</reference>
<feature type="compositionally biased region" description="Polar residues" evidence="1">
    <location>
        <begin position="99"/>
        <end position="108"/>
    </location>
</feature>
<comment type="caution">
    <text evidence="2">The sequence shown here is derived from an EMBL/GenBank/DDBJ whole genome shotgun (WGS) entry which is preliminary data.</text>
</comment>
<dbReference type="EMBL" id="SPHZ02000006">
    <property type="protein sequence ID" value="KAF0915530.1"/>
    <property type="molecule type" value="Genomic_DNA"/>
</dbReference>
<evidence type="ECO:0000256" key="1">
    <source>
        <dbReference type="SAM" id="MobiDB-lite"/>
    </source>
</evidence>
<feature type="compositionally biased region" description="Low complexity" evidence="1">
    <location>
        <begin position="115"/>
        <end position="133"/>
    </location>
</feature>
<dbReference type="Proteomes" id="UP000479710">
    <property type="component" value="Unassembled WGS sequence"/>
</dbReference>
<feature type="region of interest" description="Disordered" evidence="1">
    <location>
        <begin position="87"/>
        <end position="175"/>
    </location>
</feature>
<protein>
    <submittedName>
        <fullName evidence="2">Uncharacterized protein</fullName>
    </submittedName>
</protein>
<evidence type="ECO:0000313" key="2">
    <source>
        <dbReference type="EMBL" id="KAF0915530.1"/>
    </source>
</evidence>
<gene>
    <name evidence="2" type="ORF">E2562_036683</name>
</gene>
<name>A0A6G1DSN1_9ORYZ</name>
<dbReference type="AlphaFoldDB" id="A0A6G1DSN1"/>
<proteinExistence type="predicted"/>
<organism evidence="2 3">
    <name type="scientific">Oryza meyeriana var. granulata</name>
    <dbReference type="NCBI Taxonomy" id="110450"/>
    <lineage>
        <taxon>Eukaryota</taxon>
        <taxon>Viridiplantae</taxon>
        <taxon>Streptophyta</taxon>
        <taxon>Embryophyta</taxon>
        <taxon>Tracheophyta</taxon>
        <taxon>Spermatophyta</taxon>
        <taxon>Magnoliopsida</taxon>
        <taxon>Liliopsida</taxon>
        <taxon>Poales</taxon>
        <taxon>Poaceae</taxon>
        <taxon>BOP clade</taxon>
        <taxon>Oryzoideae</taxon>
        <taxon>Oryzeae</taxon>
        <taxon>Oryzinae</taxon>
        <taxon>Oryza</taxon>
        <taxon>Oryza meyeriana</taxon>
    </lineage>
</organism>